<feature type="compositionally biased region" description="Basic and acidic residues" evidence="2">
    <location>
        <begin position="640"/>
        <end position="653"/>
    </location>
</feature>
<evidence type="ECO:0000256" key="2">
    <source>
        <dbReference type="SAM" id="MobiDB-lite"/>
    </source>
</evidence>
<feature type="region of interest" description="Disordered" evidence="2">
    <location>
        <begin position="35"/>
        <end position="99"/>
    </location>
</feature>
<sequence>MSTAYPSSTGFADEREHFRDGSLLKRKREQWAREKACSDSWFPFGSPGGGAPNRKYEPIDPHTSDIKTEKRPPSRHSNGDSGRWSGSENNPSKEESEVIEKNISERAPYPCSVASTSTAHPRAVILTQSPQMIVDGGQQCLPPVGGNHGAPFLGQVSTPSGAATVPVQFVYAQSAYGQAVPVPVEVVQSPSGVPYAYPVRVISPVAVNLAPATSADGVRHEQLPLLPSSYTEHWANQLSYWGSTTLRQEENAKTSQTTQTNIDSATCITLPPIGGGIQPVAIPRSIALPVLASPPSGDRQFSPAQQSGTDDGIRKSRSESLTSLNSSSRRSADGDARGRTKQAEQIYNEQVAERRRIEAQRLEEERVEAMIKEKERRRMEEMEVEREFEEERRKARAEEERSRMEAAVLASVEKARREAELFKKAKLYKHVLEACEKSVDLEHSILGDDHKENSRILKEIESVERQKKYDLQRMGGGLQPSSAKGALTERGFVAARSKSDPRNGSFDDERPIRGAVNTSSTEPFSRDRRGRQSVRVPSTPKTSLARRADSAERAQSNIGVGSAPAVLQRRCMVSQCAIPVRPQRRIPPPTSRPRRTSANESLTSSTAQLTDAGGSGTPSGEMPSSKQSQSVSEPRSPKMVLRETKSVSDEHEMQFPSPPCNTVSSTSRRKQTGALHPVATSLKQRSGSFDMATIDTALRFHEKIRVRGKPRVTNGAGSFEAENPLFHPVTTRCRRSRAAMGNTDIARESSSCSSDSPPPLSTEDDSLSSPPHNSTHLSSSDKDASKSAIAKTVTRSSAVKMPNSGSLENVAKSPFKQTLAEWGNTNRHREELLSPEIRRKCEFPNSTRLRNSMANLNSEESGDERASPVSPFIQRFNAKTSQYRSFNLKKTSERNQEVLDQLAQLRAQLKQKQQQMERSFAASNGSSLVRNRATSTVGGVGGKSGEAVAAV</sequence>
<keyword evidence="1" id="KW-0175">Coiled coil</keyword>
<evidence type="ECO:0000256" key="1">
    <source>
        <dbReference type="SAM" id="Coils"/>
    </source>
</evidence>
<name>A0A915BFH7_PARUN</name>
<dbReference type="WBParaSite" id="PgR037_g098_t02">
    <property type="protein sequence ID" value="PgR037_g098_t02"/>
    <property type="gene ID" value="PgR037_g098"/>
</dbReference>
<evidence type="ECO:0000313" key="5">
    <source>
        <dbReference type="WBParaSite" id="PgR037_g098_t03"/>
    </source>
</evidence>
<feature type="compositionally biased region" description="Basic and acidic residues" evidence="2">
    <location>
        <begin position="12"/>
        <end position="23"/>
    </location>
</feature>
<accession>A0A915BFH7</accession>
<feature type="coiled-coil region" evidence="1">
    <location>
        <begin position="352"/>
        <end position="407"/>
    </location>
</feature>
<feature type="region of interest" description="Disordered" evidence="2">
    <location>
        <begin position="1"/>
        <end position="23"/>
    </location>
</feature>
<keyword evidence="3" id="KW-1185">Reference proteome</keyword>
<feature type="compositionally biased region" description="Polar residues" evidence="2">
    <location>
        <begin position="596"/>
        <end position="609"/>
    </location>
</feature>
<feature type="compositionally biased region" description="Polar residues" evidence="2">
    <location>
        <begin position="767"/>
        <end position="777"/>
    </location>
</feature>
<reference evidence="4 5" key="1">
    <citation type="submission" date="2022-11" db="UniProtKB">
        <authorList>
            <consortium name="WormBaseParasite"/>
        </authorList>
    </citation>
    <scope>IDENTIFICATION</scope>
</reference>
<feature type="region of interest" description="Disordered" evidence="2">
    <location>
        <begin position="493"/>
        <end position="556"/>
    </location>
</feature>
<evidence type="ECO:0000313" key="3">
    <source>
        <dbReference type="Proteomes" id="UP000887569"/>
    </source>
</evidence>
<proteinExistence type="predicted"/>
<feature type="compositionally biased region" description="Basic and acidic residues" evidence="2">
    <location>
        <begin position="330"/>
        <end position="342"/>
    </location>
</feature>
<organism evidence="3 5">
    <name type="scientific">Parascaris univalens</name>
    <name type="common">Nematode worm</name>
    <dbReference type="NCBI Taxonomy" id="6257"/>
    <lineage>
        <taxon>Eukaryota</taxon>
        <taxon>Metazoa</taxon>
        <taxon>Ecdysozoa</taxon>
        <taxon>Nematoda</taxon>
        <taxon>Chromadorea</taxon>
        <taxon>Rhabditida</taxon>
        <taxon>Spirurina</taxon>
        <taxon>Ascaridomorpha</taxon>
        <taxon>Ascaridoidea</taxon>
        <taxon>Ascarididae</taxon>
        <taxon>Parascaris</taxon>
    </lineage>
</organism>
<evidence type="ECO:0000313" key="4">
    <source>
        <dbReference type="WBParaSite" id="PgR037_g098_t02"/>
    </source>
</evidence>
<protein>
    <submittedName>
        <fullName evidence="4 5">Uncharacterized protein</fullName>
    </submittedName>
</protein>
<feature type="region of interest" description="Disordered" evidence="2">
    <location>
        <begin position="291"/>
        <end position="347"/>
    </location>
</feature>
<dbReference type="WBParaSite" id="PgR037_g098_t03">
    <property type="protein sequence ID" value="PgR037_g098_t03"/>
    <property type="gene ID" value="PgR037_g098"/>
</dbReference>
<feature type="compositionally biased region" description="Polar residues" evidence="2">
    <location>
        <begin position="793"/>
        <end position="807"/>
    </location>
</feature>
<feature type="compositionally biased region" description="Basic and acidic residues" evidence="2">
    <location>
        <begin position="497"/>
        <end position="512"/>
    </location>
</feature>
<feature type="compositionally biased region" description="Basic and acidic residues" evidence="2">
    <location>
        <begin position="54"/>
        <end position="72"/>
    </location>
</feature>
<feature type="region of interest" description="Disordered" evidence="2">
    <location>
        <begin position="579"/>
        <end position="679"/>
    </location>
</feature>
<feature type="compositionally biased region" description="Polar residues" evidence="2">
    <location>
        <begin position="622"/>
        <end position="633"/>
    </location>
</feature>
<dbReference type="Proteomes" id="UP000887569">
    <property type="component" value="Unplaced"/>
</dbReference>
<dbReference type="AlphaFoldDB" id="A0A915BFH7"/>
<feature type="region of interest" description="Disordered" evidence="2">
    <location>
        <begin position="732"/>
        <end position="812"/>
    </location>
</feature>
<feature type="compositionally biased region" description="Polar residues" evidence="2">
    <location>
        <begin position="1"/>
        <end position="10"/>
    </location>
</feature>
<feature type="coiled-coil region" evidence="1">
    <location>
        <begin position="888"/>
        <end position="922"/>
    </location>
</feature>
<feature type="compositionally biased region" description="Polar residues" evidence="2">
    <location>
        <begin position="75"/>
        <end position="90"/>
    </location>
</feature>
<feature type="compositionally biased region" description="Low complexity" evidence="2">
    <location>
        <begin position="319"/>
        <end position="329"/>
    </location>
</feature>